<feature type="domain" description="DUF4351" evidence="1">
    <location>
        <begin position="256"/>
        <end position="313"/>
    </location>
</feature>
<name>A0A223I1D3_THETR</name>
<proteinExistence type="predicted"/>
<dbReference type="RefSeq" id="WP_094397775.1">
    <property type="nucleotide sequence ID" value="NZ_CP016893.1"/>
</dbReference>
<sequence length="316" mass="37522">MNDWHSDFVTAIKEELKDEKVEIKQEEYLSKEPLRIDVIIIKKEKDVKINKRIGQIFKRYNIIEYKSPDDYVSIDDYFKGLGYVYLYKSIMNAYEKSRKEVDDIKIEELTLTFVCSNLPKKLISFLAEHKIKLDNSDNGIYYIHNEWIPVQIIVLSELENVEENYPLMVLSNNMYFKNAIEKIFTSINEAKEYDNKIRLIEAAFRIDPGIVSEVIKMYADRLNEEQMKYVINNLKEANFKIYTEEELKKSMEKGMEKGIEKGMENLVIRLLKKKFNDIPEKYIKLIEDADEKTLLQIADNIFEINKIEDLEKYIVN</sequence>
<dbReference type="PANTHER" id="PTHR35586">
    <property type="entry name" value="SLL1691 PROTEIN"/>
    <property type="match status" value="1"/>
</dbReference>
<dbReference type="AlphaFoldDB" id="A0A223I1D3"/>
<reference evidence="2 3" key="1">
    <citation type="submission" date="2016-08" db="EMBL/GenBank/DDBJ databases">
        <title>A novel genetic cassette of butanologenic Thermoanaerobacterium thermosaccharolyticum that directly convert cellulose to butanol.</title>
        <authorList>
            <person name="Li T."/>
            <person name="He J."/>
        </authorList>
    </citation>
    <scope>NUCLEOTIDE SEQUENCE [LARGE SCALE GENOMIC DNA]</scope>
    <source>
        <strain evidence="2 3">TG57</strain>
    </source>
</reference>
<evidence type="ECO:0000313" key="2">
    <source>
        <dbReference type="EMBL" id="AST58533.1"/>
    </source>
</evidence>
<evidence type="ECO:0000259" key="1">
    <source>
        <dbReference type="Pfam" id="PF14261"/>
    </source>
</evidence>
<organism evidence="2 3">
    <name type="scientific">Thermoanaerobacterium thermosaccharolyticum</name>
    <name type="common">Clostridium thermosaccharolyticum</name>
    <dbReference type="NCBI Taxonomy" id="1517"/>
    <lineage>
        <taxon>Bacteria</taxon>
        <taxon>Bacillati</taxon>
        <taxon>Bacillota</taxon>
        <taxon>Clostridia</taxon>
        <taxon>Thermoanaerobacterales</taxon>
        <taxon>Thermoanaerobacteraceae</taxon>
        <taxon>Thermoanaerobacterium</taxon>
    </lineage>
</organism>
<evidence type="ECO:0000313" key="3">
    <source>
        <dbReference type="Proteomes" id="UP000214975"/>
    </source>
</evidence>
<dbReference type="Pfam" id="PF14261">
    <property type="entry name" value="DUF4351"/>
    <property type="match status" value="1"/>
</dbReference>
<accession>A0A223I1D3</accession>
<dbReference type="Proteomes" id="UP000214975">
    <property type="component" value="Chromosome"/>
</dbReference>
<dbReference type="PANTHER" id="PTHR35586:SF1">
    <property type="entry name" value="SLL1691 PROTEIN"/>
    <property type="match status" value="1"/>
</dbReference>
<dbReference type="EMBL" id="CP016893">
    <property type="protein sequence ID" value="AST58533.1"/>
    <property type="molecule type" value="Genomic_DNA"/>
</dbReference>
<protein>
    <submittedName>
        <fullName evidence="2">3-isopropylmalate dehydrogenase</fullName>
    </submittedName>
</protein>
<dbReference type="InterPro" id="IPR025587">
    <property type="entry name" value="DUF4351"/>
</dbReference>
<gene>
    <name evidence="2" type="ORF">Thert_02690</name>
</gene>